<gene>
    <name evidence="8" type="ORF">dsmv_1147</name>
</gene>
<comment type="caution">
    <text evidence="8">The sequence shown here is derived from an EMBL/GenBank/DDBJ whole genome shotgun (WGS) entry which is preliminary data.</text>
</comment>
<dbReference type="CDD" id="cd01335">
    <property type="entry name" value="Radical_SAM"/>
    <property type="match status" value="1"/>
</dbReference>
<dbReference type="SUPFAM" id="SSF102114">
    <property type="entry name" value="Radical SAM enzymes"/>
    <property type="match status" value="1"/>
</dbReference>
<keyword evidence="9" id="KW-1185">Reference proteome</keyword>
<evidence type="ECO:0000256" key="4">
    <source>
        <dbReference type="ARBA" id="ARBA00022723"/>
    </source>
</evidence>
<dbReference type="PROSITE" id="PS51918">
    <property type="entry name" value="RADICAL_SAM"/>
    <property type="match status" value="1"/>
</dbReference>
<evidence type="ECO:0000256" key="6">
    <source>
        <dbReference type="ARBA" id="ARBA00023014"/>
    </source>
</evidence>
<dbReference type="PANTHER" id="PTHR43787:SF11">
    <property type="entry name" value="UPF0026 PROTEIN SLR1464"/>
    <property type="match status" value="1"/>
</dbReference>
<reference evidence="8 9" key="1">
    <citation type="journal article" date="2013" name="Genome Announc.">
        <title>Draft genome sequences for three mercury-methylating, sulfate-reducing bacteria.</title>
        <authorList>
            <person name="Brown S.D."/>
            <person name="Hurt R.A.Jr."/>
            <person name="Gilmour C.C."/>
            <person name="Elias D.A."/>
        </authorList>
    </citation>
    <scope>NUCLEOTIDE SEQUENCE [LARGE SCALE GENOMIC DNA]</scope>
    <source>
        <strain evidence="8 9">DSM 2059</strain>
    </source>
</reference>
<dbReference type="SFLD" id="SFLDG01083">
    <property type="entry name" value="Uncharacterised_Radical_SAM_Su"/>
    <property type="match status" value="1"/>
</dbReference>
<evidence type="ECO:0000313" key="8">
    <source>
        <dbReference type="EMBL" id="EPR44197.1"/>
    </source>
</evidence>
<dbReference type="STRING" id="897.B2D07_04085"/>
<dbReference type="InterPro" id="IPR058240">
    <property type="entry name" value="rSAM_sf"/>
</dbReference>
<evidence type="ECO:0000313" key="9">
    <source>
        <dbReference type="Proteomes" id="UP000014977"/>
    </source>
</evidence>
<dbReference type="PATRIC" id="fig|1121405.3.peg.413"/>
<comment type="cofactor">
    <cofactor evidence="1">
        <name>[4Fe-4S] cluster</name>
        <dbReference type="ChEBI" id="CHEBI:49883"/>
    </cofactor>
</comment>
<accession>S7U4J8</accession>
<keyword evidence="2" id="KW-0004">4Fe-4S</keyword>
<dbReference type="InterPro" id="IPR040084">
    <property type="entry name" value="GTPase_Obg"/>
</dbReference>
<dbReference type="InterPro" id="IPR013785">
    <property type="entry name" value="Aldolase_TIM"/>
</dbReference>
<dbReference type="RefSeq" id="WP_020875443.1">
    <property type="nucleotide sequence ID" value="NZ_ATHJ01000033.1"/>
</dbReference>
<keyword evidence="3" id="KW-0949">S-adenosyl-L-methionine</keyword>
<dbReference type="Pfam" id="PF04055">
    <property type="entry name" value="Radical_SAM"/>
    <property type="match status" value="1"/>
</dbReference>
<organism evidence="8 9">
    <name type="scientific">Desulfococcus multivorans DSM 2059</name>
    <dbReference type="NCBI Taxonomy" id="1121405"/>
    <lineage>
        <taxon>Bacteria</taxon>
        <taxon>Pseudomonadati</taxon>
        <taxon>Thermodesulfobacteriota</taxon>
        <taxon>Desulfobacteria</taxon>
        <taxon>Desulfobacterales</taxon>
        <taxon>Desulfococcaceae</taxon>
        <taxon>Desulfococcus</taxon>
    </lineage>
</organism>
<dbReference type="GO" id="GO:0046872">
    <property type="term" value="F:metal ion binding"/>
    <property type="evidence" value="ECO:0007669"/>
    <property type="project" value="UniProtKB-KW"/>
</dbReference>
<evidence type="ECO:0000256" key="5">
    <source>
        <dbReference type="ARBA" id="ARBA00023004"/>
    </source>
</evidence>
<dbReference type="Gene3D" id="3.20.20.70">
    <property type="entry name" value="Aldolase class I"/>
    <property type="match status" value="1"/>
</dbReference>
<keyword evidence="5" id="KW-0408">Iron</keyword>
<name>S7U4J8_DESML</name>
<proteinExistence type="predicted"/>
<dbReference type="OrthoDB" id="9800840at2"/>
<sequence>MIAFGPVPSRRLGRSLGINNIPPKICSYSCVYCQLGPTLKMQAKRQAFYEPEAICHSVGDRVKKTREAGEAVDYLTFVPDGEPTLDISLGIHIERLKTLNLPIAVITNASLIWRQDVRDQLLDADWVSLKVDAVGDDTWRRINRPHGSLELAAIMEGALRFAKAYEGKLVTETMLVAGVNDGEEQLGPVADFLARLQPAAAYLSIPTRPPAKKGVRAPEAQALNQAYQLLSKKVRRVEYLIGYEGNAFAFTGDVEQDLLSITAVHPMRKDAVNDYLARAGAEWPVVRKLLEKGELVETEYGDHTFYVRRLRMAGGDA</sequence>
<feature type="domain" description="Radical SAM core" evidence="7">
    <location>
        <begin position="8"/>
        <end position="240"/>
    </location>
</feature>
<evidence type="ECO:0000259" key="7">
    <source>
        <dbReference type="PROSITE" id="PS51918"/>
    </source>
</evidence>
<protein>
    <submittedName>
        <fullName evidence="8">Radical SAM domain protein</fullName>
    </submittedName>
</protein>
<dbReference type="InterPro" id="IPR007197">
    <property type="entry name" value="rSAM"/>
</dbReference>
<dbReference type="PANTHER" id="PTHR43787">
    <property type="entry name" value="FEMO COFACTOR BIOSYNTHESIS PROTEIN NIFB-RELATED"/>
    <property type="match status" value="1"/>
</dbReference>
<keyword evidence="4" id="KW-0479">Metal-binding</keyword>
<keyword evidence="6" id="KW-0411">Iron-sulfur</keyword>
<dbReference type="EMBL" id="ATHJ01000033">
    <property type="protein sequence ID" value="EPR44197.1"/>
    <property type="molecule type" value="Genomic_DNA"/>
</dbReference>
<dbReference type="eggNOG" id="COG0731">
    <property type="taxonomic scope" value="Bacteria"/>
</dbReference>
<dbReference type="GO" id="GO:0051539">
    <property type="term" value="F:4 iron, 4 sulfur cluster binding"/>
    <property type="evidence" value="ECO:0007669"/>
    <property type="project" value="UniProtKB-KW"/>
</dbReference>
<evidence type="ECO:0000256" key="1">
    <source>
        <dbReference type="ARBA" id="ARBA00001966"/>
    </source>
</evidence>
<dbReference type="SFLD" id="SFLDS00029">
    <property type="entry name" value="Radical_SAM"/>
    <property type="match status" value="1"/>
</dbReference>
<dbReference type="Proteomes" id="UP000014977">
    <property type="component" value="Unassembled WGS sequence"/>
</dbReference>
<dbReference type="GO" id="GO:0003824">
    <property type="term" value="F:catalytic activity"/>
    <property type="evidence" value="ECO:0007669"/>
    <property type="project" value="InterPro"/>
</dbReference>
<evidence type="ECO:0000256" key="3">
    <source>
        <dbReference type="ARBA" id="ARBA00022691"/>
    </source>
</evidence>
<dbReference type="AlphaFoldDB" id="S7U4J8"/>
<evidence type="ECO:0000256" key="2">
    <source>
        <dbReference type="ARBA" id="ARBA00022485"/>
    </source>
</evidence>